<keyword evidence="2" id="KW-1185">Reference proteome</keyword>
<dbReference type="Proteomes" id="UP001472677">
    <property type="component" value="Unassembled WGS sequence"/>
</dbReference>
<reference evidence="1 2" key="1">
    <citation type="journal article" date="2024" name="G3 (Bethesda)">
        <title>Genome assembly of Hibiscus sabdariffa L. provides insights into metabolisms of medicinal natural products.</title>
        <authorList>
            <person name="Kim T."/>
        </authorList>
    </citation>
    <scope>NUCLEOTIDE SEQUENCE [LARGE SCALE GENOMIC DNA]</scope>
    <source>
        <strain evidence="1">TK-2024</strain>
        <tissue evidence="1">Old leaves</tissue>
    </source>
</reference>
<evidence type="ECO:0000313" key="1">
    <source>
        <dbReference type="EMBL" id="KAK8529751.1"/>
    </source>
</evidence>
<proteinExistence type="predicted"/>
<evidence type="ECO:0000313" key="2">
    <source>
        <dbReference type="Proteomes" id="UP001472677"/>
    </source>
</evidence>
<sequence>MKGRLCEDGIIEVQVEVMTDMNVIEIVGEMEILDVEAGAVVLVMSVLKVGEEIIMIMISEVAVDQGRYLNALELIHQTYDQPHKRDAQLQGFCRSGKSLNLNTLIEMACIVTDQTLLSNSI</sequence>
<organism evidence="1 2">
    <name type="scientific">Hibiscus sabdariffa</name>
    <name type="common">roselle</name>
    <dbReference type="NCBI Taxonomy" id="183260"/>
    <lineage>
        <taxon>Eukaryota</taxon>
        <taxon>Viridiplantae</taxon>
        <taxon>Streptophyta</taxon>
        <taxon>Embryophyta</taxon>
        <taxon>Tracheophyta</taxon>
        <taxon>Spermatophyta</taxon>
        <taxon>Magnoliopsida</taxon>
        <taxon>eudicotyledons</taxon>
        <taxon>Gunneridae</taxon>
        <taxon>Pentapetalae</taxon>
        <taxon>rosids</taxon>
        <taxon>malvids</taxon>
        <taxon>Malvales</taxon>
        <taxon>Malvaceae</taxon>
        <taxon>Malvoideae</taxon>
        <taxon>Hibiscus</taxon>
    </lineage>
</organism>
<dbReference type="EMBL" id="JBBPBM010000036">
    <property type="protein sequence ID" value="KAK8529751.1"/>
    <property type="molecule type" value="Genomic_DNA"/>
</dbReference>
<protein>
    <submittedName>
        <fullName evidence="1">Uncharacterized protein</fullName>
    </submittedName>
</protein>
<gene>
    <name evidence="1" type="ORF">V6N12_060523</name>
</gene>
<name>A0ABR2D4Q5_9ROSI</name>
<accession>A0ABR2D4Q5</accession>
<comment type="caution">
    <text evidence="1">The sequence shown here is derived from an EMBL/GenBank/DDBJ whole genome shotgun (WGS) entry which is preliminary data.</text>
</comment>